<comment type="caution">
    <text evidence="2">The sequence shown here is derived from an EMBL/GenBank/DDBJ whole genome shotgun (WGS) entry which is preliminary data.</text>
</comment>
<dbReference type="EMBL" id="BDQD01000202">
    <property type="protein sequence ID" value="GBH22768.1"/>
    <property type="molecule type" value="Genomic_RNA"/>
</dbReference>
<dbReference type="PROSITE" id="PS50507">
    <property type="entry name" value="RDRP_SSRNA_POS"/>
    <property type="match status" value="1"/>
</dbReference>
<dbReference type="Pfam" id="PF00680">
    <property type="entry name" value="RdRP_1"/>
    <property type="match status" value="1"/>
</dbReference>
<proteinExistence type="predicted"/>
<reference evidence="2" key="1">
    <citation type="submission" date="2017-04" db="EMBL/GenBank/DDBJ databases">
        <title>Unveiling RNA virosphere associated with marine microorganisms.</title>
        <authorList>
            <person name="Urayama S."/>
            <person name="Takaki Y."/>
            <person name="Nishi S."/>
            <person name="Yoshida Y."/>
            <person name="Deguchi S."/>
            <person name="Takai K."/>
            <person name="Nunoura T."/>
        </authorList>
    </citation>
    <scope>NUCLEOTIDE SEQUENCE</scope>
</reference>
<dbReference type="GO" id="GO:0003968">
    <property type="term" value="F:RNA-directed RNA polymerase activity"/>
    <property type="evidence" value="ECO:0007669"/>
    <property type="project" value="InterPro"/>
</dbReference>
<name>A0A2V0RIX8_9ZZZZ</name>
<dbReference type="GO" id="GO:0003723">
    <property type="term" value="F:RNA binding"/>
    <property type="evidence" value="ECO:0007669"/>
    <property type="project" value="InterPro"/>
</dbReference>
<feature type="domain" description="RdRp catalytic" evidence="1">
    <location>
        <begin position="257"/>
        <end position="372"/>
    </location>
</feature>
<dbReference type="GO" id="GO:0039694">
    <property type="term" value="P:viral RNA genome replication"/>
    <property type="evidence" value="ECO:0007669"/>
    <property type="project" value="InterPro"/>
</dbReference>
<dbReference type="GO" id="GO:0006351">
    <property type="term" value="P:DNA-templated transcription"/>
    <property type="evidence" value="ECO:0007669"/>
    <property type="project" value="InterPro"/>
</dbReference>
<evidence type="ECO:0000313" key="2">
    <source>
        <dbReference type="EMBL" id="GBH22768.1"/>
    </source>
</evidence>
<protein>
    <submittedName>
        <fullName evidence="2">RdRp</fullName>
    </submittedName>
</protein>
<dbReference type="AlphaFoldDB" id="A0A2V0RIX8"/>
<accession>A0A2V0RIX8</accession>
<dbReference type="SUPFAM" id="SSF56672">
    <property type="entry name" value="DNA/RNA polymerases"/>
    <property type="match status" value="1"/>
</dbReference>
<evidence type="ECO:0000259" key="1">
    <source>
        <dbReference type="PROSITE" id="PS50507"/>
    </source>
</evidence>
<dbReference type="InterPro" id="IPR043502">
    <property type="entry name" value="DNA/RNA_pol_sf"/>
</dbReference>
<sequence>MKTTKLMQESIDRFLSSEGQLRASNGFTTLAVGRPPTPRTPLYKDTPPDQVLENWCKILDQVEVENKILEPLIQYDKSRKAKFGPQGGLRPWNEREEDFKSYYDSPIAAEDYKSGLNEDVILDCRDICFGTQAMQNKRPVTVEKVVSQDIYDDKLNSVSGCYDYAKRDDPSVIARAIYDVANGIWERYPMILGSRSQRGSERFIFIAPFSLNLVEKTFLYPLMERIRSVGDPFFSAWEGFGQVEQGFKDDNFFSEENTYIQQDFTKMDRHVNRKQMHIVAEICAKFWQLSFAQKFSELLQFILDIPVLISLDKLVTGTHGMPSGSGMTNFAESLISLYLILTYSYNGLEVVAFQGLGDDGVIAIRRNGMDDSEIFAVMEAGAKEIGQILNPEKQGISDHTTIYLQRFFDDRIPNQGMVLGMYPSVLALNTAIYPERFHDARKWSKEMEILRWIMILENCKNLPYFRKLIQFFIEGDKYKLGLALPGFFTQLPPLYEESKAIKGFVPTYNQESMDRGIYQFETVKILLEMASQR</sequence>
<organism evidence="2">
    <name type="scientific">viral metagenome</name>
    <dbReference type="NCBI Taxonomy" id="1070528"/>
    <lineage>
        <taxon>unclassified sequences</taxon>
        <taxon>metagenomes</taxon>
        <taxon>organismal metagenomes</taxon>
    </lineage>
</organism>
<dbReference type="InterPro" id="IPR007094">
    <property type="entry name" value="RNA-dir_pol_PSvirus"/>
</dbReference>
<dbReference type="InterPro" id="IPR001205">
    <property type="entry name" value="RNA-dir_pol_C"/>
</dbReference>